<dbReference type="EMBL" id="WSZK01000025">
    <property type="protein sequence ID" value="MWG35717.1"/>
    <property type="molecule type" value="Genomic_DNA"/>
</dbReference>
<sequence length="88" mass="9136">MTTTKGFDEFERRRGHLLDGQYRLVDSRTLPAVLVACCLLLPGCLGVGPVDAATCSDGGVVTSLTVSVESGASVARSQSVRGVPTTPE</sequence>
<dbReference type="RefSeq" id="WP_158205388.1">
    <property type="nucleotide sequence ID" value="NZ_WSZK01000025.1"/>
</dbReference>
<proteinExistence type="predicted"/>
<organism evidence="1 2">
    <name type="scientific">Halomarina oriensis</name>
    <dbReference type="NCBI Taxonomy" id="671145"/>
    <lineage>
        <taxon>Archaea</taxon>
        <taxon>Methanobacteriati</taxon>
        <taxon>Methanobacteriota</taxon>
        <taxon>Stenosarchaea group</taxon>
        <taxon>Halobacteria</taxon>
        <taxon>Halobacteriales</taxon>
        <taxon>Natronomonadaceae</taxon>
        <taxon>Halomarina</taxon>
    </lineage>
</organism>
<evidence type="ECO:0000313" key="2">
    <source>
        <dbReference type="Proteomes" id="UP000451471"/>
    </source>
</evidence>
<dbReference type="AlphaFoldDB" id="A0A6B0GQS0"/>
<comment type="caution">
    <text evidence="1">The sequence shown here is derived from an EMBL/GenBank/DDBJ whole genome shotgun (WGS) entry which is preliminary data.</text>
</comment>
<protein>
    <submittedName>
        <fullName evidence="1">Uncharacterized protein</fullName>
    </submittedName>
</protein>
<name>A0A6B0GQS0_9EURY</name>
<keyword evidence="2" id="KW-1185">Reference proteome</keyword>
<dbReference type="Proteomes" id="UP000451471">
    <property type="component" value="Unassembled WGS sequence"/>
</dbReference>
<evidence type="ECO:0000313" key="1">
    <source>
        <dbReference type="EMBL" id="MWG35717.1"/>
    </source>
</evidence>
<accession>A0A6B0GQS0</accession>
<gene>
    <name evidence="1" type="ORF">GQS65_14695</name>
</gene>
<reference evidence="1 2" key="1">
    <citation type="submission" date="2019-12" db="EMBL/GenBank/DDBJ databases">
        <title>Halocatena pleomorpha gen. nov. sp. nov., an extremely halophilic archaeon of family Halobacteriaceae isolated from saltpan soil.</title>
        <authorList>
            <person name="Pal Y."/>
            <person name="Verma A."/>
            <person name="Krishnamurthi S."/>
            <person name="Kumar P."/>
        </authorList>
    </citation>
    <scope>NUCLEOTIDE SEQUENCE [LARGE SCALE GENOMIC DNA]</scope>
    <source>
        <strain evidence="1 2">JCM 16495</strain>
    </source>
</reference>